<keyword evidence="4" id="KW-1185">Reference proteome</keyword>
<evidence type="ECO:0000313" key="4">
    <source>
        <dbReference type="Proteomes" id="UP000249056"/>
    </source>
</evidence>
<accession>A0A395IJE3</accession>
<dbReference type="SUPFAM" id="SSF49503">
    <property type="entry name" value="Cupredoxins"/>
    <property type="match status" value="1"/>
</dbReference>
<reference evidence="3 4" key="1">
    <citation type="submission" date="2018-06" db="EMBL/GenBank/DDBJ databases">
        <title>Genome Sequence of the Brown Rot Fungal Pathogen Monilinia fructigena.</title>
        <authorList>
            <person name="Landi L."/>
            <person name="De Miccolis Angelini R.M."/>
            <person name="Pollastro S."/>
            <person name="Abate D."/>
            <person name="Faretra F."/>
            <person name="Romanazzi G."/>
        </authorList>
    </citation>
    <scope>NUCLEOTIDE SEQUENCE [LARGE SCALE GENOMIC DNA]</scope>
    <source>
        <strain evidence="3 4">Mfrg269</strain>
    </source>
</reference>
<proteinExistence type="predicted"/>
<dbReference type="PANTHER" id="PTHR34883">
    <property type="entry name" value="SERINE-RICH PROTEIN, PUTATIVE-RELATED-RELATED"/>
    <property type="match status" value="1"/>
</dbReference>
<name>A0A395IJE3_9HELO</name>
<feature type="region of interest" description="Disordered" evidence="1">
    <location>
        <begin position="429"/>
        <end position="482"/>
    </location>
</feature>
<dbReference type="EMBL" id="QKRW01000079">
    <property type="protein sequence ID" value="RAL58509.1"/>
    <property type="molecule type" value="Genomic_DNA"/>
</dbReference>
<evidence type="ECO:0000256" key="2">
    <source>
        <dbReference type="SAM" id="SignalP"/>
    </source>
</evidence>
<keyword evidence="2" id="KW-0732">Signal</keyword>
<dbReference type="InterPro" id="IPR052953">
    <property type="entry name" value="Ser-rich/MCO-related"/>
</dbReference>
<feature type="chain" id="PRO_5017274505" evidence="2">
    <location>
        <begin position="21"/>
        <end position="543"/>
    </location>
</feature>
<dbReference type="OrthoDB" id="2331100at2759"/>
<dbReference type="InterPro" id="IPR008972">
    <property type="entry name" value="Cupredoxin"/>
</dbReference>
<dbReference type="Gene3D" id="2.60.40.420">
    <property type="entry name" value="Cupredoxins - blue copper proteins"/>
    <property type="match status" value="1"/>
</dbReference>
<sequence length="543" mass="56140">MKFSRAATLTLLSGIGAASSNDCSPFTATIFQPTTITLTETSIVTSTVTIGEAGVYGSGSGTIIYQSTTITIKEPSIVTSTVTLGEAGEYGAGYGTKIYQTVTLEQGSTTPIISEAITSSLKSFATSTRTISGTRSLLGAQVTSIPSPGAPITQVNVISGVSTVQVCPTGASTYDCTEVVYGSDGEVIVVNIITVDVIIDFYGEASTVKITRIASATSTPSHPPASSAGFLGIKTRKASFTGKPTGGAPYSYGNGSHPIYPTETLVTGTSVSHKPTETEKPSKPTHVVSVGQNGTLSFSPHYVDAEEGETVRFKFYPTNHTLTSCDVAAPCVMNGVYDSGFKPLLAKNISTFVDFPITNATNSIFFFSRQKDECEAGMRTTATSEIIRGTGLPYSHNGTYSYGYETGSSRPTSTRSTLGISVTGISKSPFPTGGSNKAHVNVTGTGLQHSKAESGFANRPGTFKLPGSSKSPGSFRPTGGVSISGHISSTSTLVSSTNISSSSSYSTTSSSSSTYTTTSSISGHVPYSFPTPVASYVAQGYGV</sequence>
<evidence type="ECO:0000256" key="1">
    <source>
        <dbReference type="SAM" id="MobiDB-lite"/>
    </source>
</evidence>
<comment type="caution">
    <text evidence="3">The sequence shown here is derived from an EMBL/GenBank/DDBJ whole genome shotgun (WGS) entry which is preliminary data.</text>
</comment>
<feature type="region of interest" description="Disordered" evidence="1">
    <location>
        <begin position="498"/>
        <end position="517"/>
    </location>
</feature>
<dbReference type="AlphaFoldDB" id="A0A395IJE3"/>
<dbReference type="Proteomes" id="UP000249056">
    <property type="component" value="Unassembled WGS sequence"/>
</dbReference>
<dbReference type="PANTHER" id="PTHR34883:SF16">
    <property type="entry name" value="RICH PROTEIN, PUTATIVE-RELATED"/>
    <property type="match status" value="1"/>
</dbReference>
<evidence type="ECO:0000313" key="3">
    <source>
        <dbReference type="EMBL" id="RAL58509.1"/>
    </source>
</evidence>
<protein>
    <submittedName>
        <fullName evidence="3">Uncharacterized protein</fullName>
    </submittedName>
</protein>
<feature type="signal peptide" evidence="2">
    <location>
        <begin position="1"/>
        <end position="20"/>
    </location>
</feature>
<gene>
    <name evidence="3" type="ORF">DID88_004013</name>
</gene>
<organism evidence="3 4">
    <name type="scientific">Monilinia fructigena</name>
    <dbReference type="NCBI Taxonomy" id="38457"/>
    <lineage>
        <taxon>Eukaryota</taxon>
        <taxon>Fungi</taxon>
        <taxon>Dikarya</taxon>
        <taxon>Ascomycota</taxon>
        <taxon>Pezizomycotina</taxon>
        <taxon>Leotiomycetes</taxon>
        <taxon>Helotiales</taxon>
        <taxon>Sclerotiniaceae</taxon>
        <taxon>Monilinia</taxon>
    </lineage>
</organism>